<evidence type="ECO:0000313" key="2">
    <source>
        <dbReference type="Proteomes" id="UP000235826"/>
    </source>
</evidence>
<reference evidence="1 2" key="1">
    <citation type="submission" date="2018-01" db="EMBL/GenBank/DDBJ databases">
        <title>Complete genome sequence of Flavivirga eckloniae ECD14 isolated from seaweed Ecklonia cava.</title>
        <authorList>
            <person name="Lee J.H."/>
            <person name="Baik K.S."/>
            <person name="Seong C.N."/>
        </authorList>
    </citation>
    <scope>NUCLEOTIDE SEQUENCE [LARGE SCALE GENOMIC DNA]</scope>
    <source>
        <strain evidence="1 2">ECD14</strain>
    </source>
</reference>
<accession>A0A2K9PL72</accession>
<dbReference type="AlphaFoldDB" id="A0A2K9PL72"/>
<proteinExistence type="predicted"/>
<sequence length="83" mass="9514">MLIFEYKIQSIHYITTILKIPSLPTLKALLYPKKIVMICQQIGNAYGTRLGESFANVKRNPKESLVIYKEQPHLPTQPIEITS</sequence>
<evidence type="ECO:0000313" key="1">
    <source>
        <dbReference type="EMBL" id="AUP77588.1"/>
    </source>
</evidence>
<organism evidence="1 2">
    <name type="scientific">Flavivirga eckloniae</name>
    <dbReference type="NCBI Taxonomy" id="1803846"/>
    <lineage>
        <taxon>Bacteria</taxon>
        <taxon>Pseudomonadati</taxon>
        <taxon>Bacteroidota</taxon>
        <taxon>Flavobacteriia</taxon>
        <taxon>Flavobacteriales</taxon>
        <taxon>Flavobacteriaceae</taxon>
        <taxon>Flavivirga</taxon>
    </lineage>
</organism>
<dbReference type="EMBL" id="CP025791">
    <property type="protein sequence ID" value="AUP77588.1"/>
    <property type="molecule type" value="Genomic_DNA"/>
</dbReference>
<dbReference type="Proteomes" id="UP000235826">
    <property type="component" value="Chromosome"/>
</dbReference>
<protein>
    <submittedName>
        <fullName evidence="1">Uncharacterized protein</fullName>
    </submittedName>
</protein>
<name>A0A2K9PL72_9FLAO</name>
<keyword evidence="2" id="KW-1185">Reference proteome</keyword>
<dbReference type="KEGG" id="fek:C1H87_02185"/>
<gene>
    <name evidence="1" type="ORF">C1H87_02185</name>
</gene>